<reference evidence="1" key="1">
    <citation type="submission" date="2019-07" db="EMBL/GenBank/DDBJ databases">
        <authorList>
            <person name="Dittberner H."/>
        </authorList>
    </citation>
    <scope>NUCLEOTIDE SEQUENCE [LARGE SCALE GENOMIC DNA]</scope>
</reference>
<dbReference type="AlphaFoldDB" id="A0A565BTB8"/>
<comment type="caution">
    <text evidence="1">The sequence shown here is derived from an EMBL/GenBank/DDBJ whole genome shotgun (WGS) entry which is preliminary data.</text>
</comment>
<dbReference type="GO" id="GO:0000460">
    <property type="term" value="P:maturation of 5.8S rRNA"/>
    <property type="evidence" value="ECO:0007669"/>
    <property type="project" value="TreeGrafter"/>
</dbReference>
<dbReference type="EMBL" id="CABITT030000005">
    <property type="protein sequence ID" value="VVB04621.1"/>
    <property type="molecule type" value="Genomic_DNA"/>
</dbReference>
<dbReference type="PANTHER" id="PTHR13582">
    <property type="entry name" value="M-PHASE PHOSPHOPROTEIN 6"/>
    <property type="match status" value="1"/>
</dbReference>
<protein>
    <submittedName>
        <fullName evidence="1">Uncharacterized protein</fullName>
    </submittedName>
</protein>
<dbReference type="PANTHER" id="PTHR13582:SF0">
    <property type="entry name" value="M-PHASE PHOSPHOPROTEIN 6"/>
    <property type="match status" value="1"/>
</dbReference>
<name>A0A565BTB8_9BRAS</name>
<accession>A0A565BTB8</accession>
<gene>
    <name evidence="1" type="ORF">ANE_LOCUS15065</name>
</gene>
<evidence type="ECO:0000313" key="1">
    <source>
        <dbReference type="EMBL" id="VVB04621.1"/>
    </source>
</evidence>
<proteinExistence type="predicted"/>
<keyword evidence="2" id="KW-1185">Reference proteome</keyword>
<dbReference type="OrthoDB" id="2019850at2759"/>
<evidence type="ECO:0000313" key="2">
    <source>
        <dbReference type="Proteomes" id="UP000489600"/>
    </source>
</evidence>
<dbReference type="InterPro" id="IPR019324">
    <property type="entry name" value="MPP6"/>
</dbReference>
<dbReference type="Proteomes" id="UP000489600">
    <property type="component" value="Unassembled WGS sequence"/>
</dbReference>
<sequence>MEADVCSLYRCSVFITDGDPQPGALVGRMSFQSFNPSIEKLNEEALNGQRTDGFIASCSSKEAKMSLRKIHLPKGTHCPQLLSKEA</sequence>
<organism evidence="1 2">
    <name type="scientific">Arabis nemorensis</name>
    <dbReference type="NCBI Taxonomy" id="586526"/>
    <lineage>
        <taxon>Eukaryota</taxon>
        <taxon>Viridiplantae</taxon>
        <taxon>Streptophyta</taxon>
        <taxon>Embryophyta</taxon>
        <taxon>Tracheophyta</taxon>
        <taxon>Spermatophyta</taxon>
        <taxon>Magnoliopsida</taxon>
        <taxon>eudicotyledons</taxon>
        <taxon>Gunneridae</taxon>
        <taxon>Pentapetalae</taxon>
        <taxon>rosids</taxon>
        <taxon>malvids</taxon>
        <taxon>Brassicales</taxon>
        <taxon>Brassicaceae</taxon>
        <taxon>Arabideae</taxon>
        <taxon>Arabis</taxon>
    </lineage>
</organism>